<evidence type="ECO:0000256" key="3">
    <source>
        <dbReference type="ARBA" id="ARBA00022692"/>
    </source>
</evidence>
<dbReference type="GeneTree" id="ENSGT00940000168922"/>
<dbReference type="Pfam" id="PF05653">
    <property type="entry name" value="Mg_trans_NIPA"/>
    <property type="match status" value="2"/>
</dbReference>
<dbReference type="PANTHER" id="PTHR12570:SF65">
    <property type="entry name" value="MAGNESIUM TRANSPORTER NIPA9-RELATED"/>
    <property type="match status" value="1"/>
</dbReference>
<comment type="subcellular location">
    <subcellularLocation>
        <location evidence="1">Membrane</location>
        <topology evidence="1">Multi-pass membrane protein</topology>
    </subcellularLocation>
</comment>
<feature type="transmembrane region" description="Helical" evidence="6">
    <location>
        <begin position="338"/>
        <end position="357"/>
    </location>
</feature>
<feature type="transmembrane region" description="Helical" evidence="6">
    <location>
        <begin position="307"/>
        <end position="326"/>
    </location>
</feature>
<dbReference type="OMA" id="HLQQSFI"/>
<dbReference type="Proteomes" id="UP000007875">
    <property type="component" value="Unassembled WGS sequence"/>
</dbReference>
<keyword evidence="4 6" id="KW-1133">Transmembrane helix</keyword>
<reference evidence="8" key="1">
    <citation type="submission" date="2003-08" db="EMBL/GenBank/DDBJ databases">
        <authorList>
            <person name="Birren B."/>
            <person name="Nusbaum C."/>
            <person name="Abebe A."/>
            <person name="Abouelleil A."/>
            <person name="Adekoya E."/>
            <person name="Ait-zahra M."/>
            <person name="Allen N."/>
            <person name="Allen T."/>
            <person name="An P."/>
            <person name="Anderson M."/>
            <person name="Anderson S."/>
            <person name="Arachchi H."/>
            <person name="Armbruster J."/>
            <person name="Bachantsang P."/>
            <person name="Baldwin J."/>
            <person name="Barry A."/>
            <person name="Bayul T."/>
            <person name="Blitshsteyn B."/>
            <person name="Bloom T."/>
            <person name="Blye J."/>
            <person name="Boguslavskiy L."/>
            <person name="Borowsky M."/>
            <person name="Boukhgalter B."/>
            <person name="Brunache A."/>
            <person name="Butler J."/>
            <person name="Calixte N."/>
            <person name="Calvo S."/>
            <person name="Camarata J."/>
            <person name="Campo K."/>
            <person name="Chang J."/>
            <person name="Cheshatsang Y."/>
            <person name="Citroen M."/>
            <person name="Collymore A."/>
            <person name="Considine T."/>
            <person name="Cook A."/>
            <person name="Cooke P."/>
            <person name="Corum B."/>
            <person name="Cuomo C."/>
            <person name="David R."/>
            <person name="Dawoe T."/>
            <person name="Degray S."/>
            <person name="Dodge S."/>
            <person name="Dooley K."/>
            <person name="Dorje P."/>
            <person name="Dorjee K."/>
            <person name="Dorris L."/>
            <person name="Duffey N."/>
            <person name="Dupes A."/>
            <person name="Elkins T."/>
            <person name="Engels R."/>
            <person name="Erickson J."/>
            <person name="Farina A."/>
            <person name="Faro S."/>
            <person name="Ferreira P."/>
            <person name="Fischer H."/>
            <person name="Fitzgerald M."/>
            <person name="Foley K."/>
            <person name="Gage D."/>
            <person name="Galagan J."/>
            <person name="Gearin G."/>
            <person name="Gnerre S."/>
            <person name="Gnirke A."/>
            <person name="Goyette A."/>
            <person name="Graham J."/>
            <person name="Grandbois E."/>
            <person name="Gyaltsen K."/>
            <person name="Hafez N."/>
            <person name="Hagopian D."/>
            <person name="Hagos B."/>
            <person name="Hall J."/>
            <person name="Hatcher B."/>
            <person name="Heller A."/>
            <person name="Higgins H."/>
            <person name="Honan T."/>
            <person name="Horn A."/>
            <person name="Houde N."/>
            <person name="Hughes L."/>
            <person name="Hulme W."/>
            <person name="Husby E."/>
            <person name="Iliev I."/>
            <person name="Jaffe D."/>
            <person name="Jones C."/>
            <person name="Kamal M."/>
            <person name="Kamat A."/>
            <person name="Kamvysselis M."/>
            <person name="Karlsson E."/>
            <person name="Kells C."/>
            <person name="Kieu A."/>
            <person name="Kisner P."/>
            <person name="Kodira C."/>
            <person name="Kulbokas E."/>
            <person name="Labutti K."/>
            <person name="Lama D."/>
            <person name="Landers T."/>
            <person name="Leger J."/>
            <person name="Levine S."/>
            <person name="Lewis D."/>
            <person name="Lewis T."/>
            <person name="Lindblad-toh K."/>
            <person name="Liu X."/>
            <person name="Lokyitsang T."/>
            <person name="Lokyitsang Y."/>
            <person name="Lucien O."/>
            <person name="Lui A."/>
            <person name="Ma L.J."/>
            <person name="Mabbitt R."/>
            <person name="Macdonald J."/>
            <person name="Maclean C."/>
            <person name="Major J."/>
            <person name="Manning J."/>
            <person name="Marabella R."/>
            <person name="Maru K."/>
            <person name="Matthews C."/>
            <person name="Mauceli E."/>
            <person name="Mccarthy M."/>
            <person name="Mcdonough S."/>
            <person name="Mcghee T."/>
            <person name="Meldrim J."/>
            <person name="Meneus L."/>
            <person name="Mesirov J."/>
            <person name="Mihalev A."/>
            <person name="Mihova T."/>
            <person name="Mikkelsen T."/>
            <person name="Mlenga V."/>
            <person name="Moru K."/>
            <person name="Mozes J."/>
            <person name="Mulrain L."/>
            <person name="Munson G."/>
            <person name="Naylor J."/>
            <person name="Newes C."/>
            <person name="Nguyen C."/>
            <person name="Nguyen N."/>
            <person name="Nguyen T."/>
            <person name="Nicol R."/>
            <person name="Nielsen C."/>
            <person name="Nizzari M."/>
            <person name="Norbu C."/>
            <person name="Norbu N."/>
            <person name="O'donnell P."/>
            <person name="Okoawo O."/>
            <person name="O'leary S."/>
            <person name="Omotosho B."/>
            <person name="O'neill K."/>
            <person name="Osman S."/>
            <person name="Parker S."/>
            <person name="Perrin D."/>
            <person name="Phunkhang P."/>
            <person name="Piqani B."/>
            <person name="Purcell S."/>
            <person name="Rachupka T."/>
            <person name="Ramasamy U."/>
            <person name="Rameau R."/>
            <person name="Ray V."/>
            <person name="Raymond C."/>
            <person name="Retta R."/>
            <person name="Richardson S."/>
            <person name="Rise C."/>
            <person name="Rodriguez J."/>
            <person name="Rogers J."/>
            <person name="Rogov P."/>
            <person name="Rutman M."/>
            <person name="Schupbach R."/>
            <person name="Seaman C."/>
            <person name="Settipalli S."/>
            <person name="Sharpe T."/>
            <person name="Sheridan J."/>
            <person name="Sherpa N."/>
            <person name="Shi J."/>
            <person name="Smirnov S."/>
            <person name="Smith C."/>
            <person name="Sougnez C."/>
            <person name="Spencer B."/>
            <person name="Stalker J."/>
            <person name="Stange-thomann N."/>
            <person name="Stavropoulos S."/>
            <person name="Stetson K."/>
            <person name="Stone C."/>
            <person name="Stone S."/>
            <person name="Stubbs M."/>
            <person name="Talamas J."/>
            <person name="Tchuinga P."/>
            <person name="Tenzing P."/>
            <person name="Tesfaye S."/>
            <person name="Theodore J."/>
            <person name="Thoulutsang Y."/>
            <person name="Topham K."/>
            <person name="Towey S."/>
            <person name="Tsamla T."/>
            <person name="Tsomo N."/>
            <person name="Vallee D."/>
            <person name="Vassiliev H."/>
            <person name="Venkataraman V."/>
            <person name="Vinson J."/>
            <person name="Vo A."/>
            <person name="Wade C."/>
            <person name="Wang S."/>
            <person name="Wangchuk T."/>
            <person name="Wangdi T."/>
            <person name="Whittaker C."/>
            <person name="Wilkinson J."/>
            <person name="Wu Y."/>
            <person name="Wyman D."/>
            <person name="Yadav S."/>
            <person name="Yang S."/>
            <person name="Yang X."/>
            <person name="Yeager S."/>
            <person name="Yee E."/>
            <person name="Young G."/>
            <person name="Zainoun J."/>
            <person name="Zembeck L."/>
            <person name="Zimmer A."/>
            <person name="Zody M."/>
            <person name="Lander E."/>
        </authorList>
    </citation>
    <scope>NUCLEOTIDE SEQUENCE [LARGE SCALE GENOMIC DNA]</scope>
</reference>
<comment type="similarity">
    <text evidence="2">Belongs to the NIPA family.</text>
</comment>
<dbReference type="AlphaFoldDB" id="H2YYE5"/>
<sequence>YSLGTALAVIGNTLIAVSLNVQKYAHRKRETQEEEEESSLCGPNSYLRSYTWWVGIVLMAVGEVGNFVAYGFAPASVVAPLGDLIVDCSFHDCIMCENKNDIITFFKRLIFIKYILPPTCLYVCIAVDRFCMLILVLKTTDCDCGFQNTSCVAVLVNGGLAMVFNNESLRMRDVVGASFAIVGSFLVVTFSSKPKLILNAQELIAHLGGWQFIIYMFLEIVMFGIIIFIKSQDVKNVFIHLSLVAILGSFTVISAKAVSGLLALTLEGKSQLGEPILYIMVVIMIGTTLFQVKYLNAAMRLYDIATVVPINFVLFTISAILAGTLFYQELSREPGINILMFIFGCLLSFMGVIFIAGDKGE</sequence>
<evidence type="ECO:0008006" key="9">
    <source>
        <dbReference type="Google" id="ProtNLM"/>
    </source>
</evidence>
<dbReference type="GO" id="GO:0016020">
    <property type="term" value="C:membrane"/>
    <property type="evidence" value="ECO:0007669"/>
    <property type="project" value="UniProtKB-SubCell"/>
</dbReference>
<dbReference type="Ensembl" id="ENSCSAVT00000010481.1">
    <property type="protein sequence ID" value="ENSCSAVP00000010356.1"/>
    <property type="gene ID" value="ENSCSAVG00000006095.1"/>
</dbReference>
<feature type="transmembrane region" description="Helical" evidence="6">
    <location>
        <begin position="241"/>
        <end position="264"/>
    </location>
</feature>
<dbReference type="GO" id="GO:0015095">
    <property type="term" value="F:magnesium ion transmembrane transporter activity"/>
    <property type="evidence" value="ECO:0007669"/>
    <property type="project" value="InterPro"/>
</dbReference>
<dbReference type="InterPro" id="IPR008521">
    <property type="entry name" value="Mg_trans_NIPA"/>
</dbReference>
<reference evidence="7" key="3">
    <citation type="submission" date="2025-09" db="UniProtKB">
        <authorList>
            <consortium name="Ensembl"/>
        </authorList>
    </citation>
    <scope>IDENTIFICATION</scope>
</reference>
<evidence type="ECO:0000256" key="1">
    <source>
        <dbReference type="ARBA" id="ARBA00004141"/>
    </source>
</evidence>
<dbReference type="PANTHER" id="PTHR12570">
    <property type="match status" value="1"/>
</dbReference>
<organism evidence="7 8">
    <name type="scientific">Ciona savignyi</name>
    <name type="common">Pacific transparent sea squirt</name>
    <dbReference type="NCBI Taxonomy" id="51511"/>
    <lineage>
        <taxon>Eukaryota</taxon>
        <taxon>Metazoa</taxon>
        <taxon>Chordata</taxon>
        <taxon>Tunicata</taxon>
        <taxon>Ascidiacea</taxon>
        <taxon>Phlebobranchia</taxon>
        <taxon>Cionidae</taxon>
        <taxon>Ciona</taxon>
    </lineage>
</organism>
<feature type="transmembrane region" description="Helical" evidence="6">
    <location>
        <begin position="212"/>
        <end position="229"/>
    </location>
</feature>
<evidence type="ECO:0000256" key="5">
    <source>
        <dbReference type="ARBA" id="ARBA00023136"/>
    </source>
</evidence>
<name>H2YYE5_CIOSA</name>
<proteinExistence type="inferred from homology"/>
<keyword evidence="3 6" id="KW-0812">Transmembrane</keyword>
<feature type="transmembrane region" description="Helical" evidence="6">
    <location>
        <begin position="174"/>
        <end position="192"/>
    </location>
</feature>
<keyword evidence="8" id="KW-1185">Reference proteome</keyword>
<evidence type="ECO:0000256" key="6">
    <source>
        <dbReference type="SAM" id="Phobius"/>
    </source>
</evidence>
<evidence type="ECO:0000256" key="2">
    <source>
        <dbReference type="ARBA" id="ARBA00007230"/>
    </source>
</evidence>
<keyword evidence="5 6" id="KW-0472">Membrane</keyword>
<protein>
    <recommendedName>
        <fullName evidence="9">NIPA like domain containing 2</fullName>
    </recommendedName>
</protein>
<feature type="transmembrane region" description="Helical" evidence="6">
    <location>
        <begin position="276"/>
        <end position="295"/>
    </location>
</feature>
<reference evidence="7" key="2">
    <citation type="submission" date="2025-08" db="UniProtKB">
        <authorList>
            <consortium name="Ensembl"/>
        </authorList>
    </citation>
    <scope>IDENTIFICATION</scope>
</reference>
<evidence type="ECO:0000313" key="7">
    <source>
        <dbReference type="Ensembl" id="ENSCSAVP00000010356.1"/>
    </source>
</evidence>
<evidence type="ECO:0000256" key="4">
    <source>
        <dbReference type="ARBA" id="ARBA00022989"/>
    </source>
</evidence>
<accession>H2YYE5</accession>
<feature type="transmembrane region" description="Helical" evidence="6">
    <location>
        <begin position="52"/>
        <end position="73"/>
    </location>
</feature>
<evidence type="ECO:0000313" key="8">
    <source>
        <dbReference type="Proteomes" id="UP000007875"/>
    </source>
</evidence>
<dbReference type="HOGENOM" id="CLU_012349_2_0_1"/>